<evidence type="ECO:0000256" key="1">
    <source>
        <dbReference type="SAM" id="Phobius"/>
    </source>
</evidence>
<keyword evidence="1" id="KW-1133">Transmembrane helix</keyword>
<keyword evidence="1" id="KW-0472">Membrane</keyword>
<dbReference type="Proteomes" id="UP000593568">
    <property type="component" value="Unassembled WGS sequence"/>
</dbReference>
<dbReference type="EMBL" id="JABEZW010000007">
    <property type="protein sequence ID" value="MBA0770665.1"/>
    <property type="molecule type" value="Genomic_DNA"/>
</dbReference>
<feature type="transmembrane region" description="Helical" evidence="1">
    <location>
        <begin position="12"/>
        <end position="34"/>
    </location>
</feature>
<evidence type="ECO:0000313" key="3">
    <source>
        <dbReference type="Proteomes" id="UP000593568"/>
    </source>
</evidence>
<sequence length="42" mass="4808">MGDELEAGDQLVFGLFQIYLCWSLALRLCMIMSYTTNQALFT</sequence>
<evidence type="ECO:0000313" key="2">
    <source>
        <dbReference type="EMBL" id="MBA0770665.1"/>
    </source>
</evidence>
<feature type="non-terminal residue" evidence="2">
    <location>
        <position position="42"/>
    </location>
</feature>
<organism evidence="2 3">
    <name type="scientific">Gossypium trilobum</name>
    <dbReference type="NCBI Taxonomy" id="34281"/>
    <lineage>
        <taxon>Eukaryota</taxon>
        <taxon>Viridiplantae</taxon>
        <taxon>Streptophyta</taxon>
        <taxon>Embryophyta</taxon>
        <taxon>Tracheophyta</taxon>
        <taxon>Spermatophyta</taxon>
        <taxon>Magnoliopsida</taxon>
        <taxon>eudicotyledons</taxon>
        <taxon>Gunneridae</taxon>
        <taxon>Pentapetalae</taxon>
        <taxon>rosids</taxon>
        <taxon>malvids</taxon>
        <taxon>Malvales</taxon>
        <taxon>Malvaceae</taxon>
        <taxon>Malvoideae</taxon>
        <taxon>Gossypium</taxon>
    </lineage>
</organism>
<keyword evidence="3" id="KW-1185">Reference proteome</keyword>
<reference evidence="2 3" key="1">
    <citation type="journal article" date="2019" name="Genome Biol. Evol.">
        <title>Insights into the evolution of the New World diploid cottons (Gossypium, subgenus Houzingenia) based on genome sequencing.</title>
        <authorList>
            <person name="Grover C.E."/>
            <person name="Arick M.A. 2nd"/>
            <person name="Thrash A."/>
            <person name="Conover J.L."/>
            <person name="Sanders W.S."/>
            <person name="Peterson D.G."/>
            <person name="Frelichowski J.E."/>
            <person name="Scheffler J.A."/>
            <person name="Scheffler B.E."/>
            <person name="Wendel J.F."/>
        </authorList>
    </citation>
    <scope>NUCLEOTIDE SEQUENCE [LARGE SCALE GENOMIC DNA]</scope>
    <source>
        <strain evidence="2">8</strain>
        <tissue evidence="2">Leaf</tissue>
    </source>
</reference>
<proteinExistence type="predicted"/>
<gene>
    <name evidence="2" type="ORF">Gotri_019270</name>
</gene>
<accession>A0A7J9EDQ9</accession>
<comment type="caution">
    <text evidence="2">The sequence shown here is derived from an EMBL/GenBank/DDBJ whole genome shotgun (WGS) entry which is preliminary data.</text>
</comment>
<protein>
    <submittedName>
        <fullName evidence="2">Uncharacterized protein</fullName>
    </submittedName>
</protein>
<dbReference type="AlphaFoldDB" id="A0A7J9EDQ9"/>
<name>A0A7J9EDQ9_9ROSI</name>
<keyword evidence="1" id="KW-0812">Transmembrane</keyword>